<proteinExistence type="predicted"/>
<gene>
    <name evidence="1" type="ORF">BV22DRAFT_1030756</name>
</gene>
<organism evidence="1 2">
    <name type="scientific">Leucogyrophana mollusca</name>
    <dbReference type="NCBI Taxonomy" id="85980"/>
    <lineage>
        <taxon>Eukaryota</taxon>
        <taxon>Fungi</taxon>
        <taxon>Dikarya</taxon>
        <taxon>Basidiomycota</taxon>
        <taxon>Agaricomycotina</taxon>
        <taxon>Agaricomycetes</taxon>
        <taxon>Agaricomycetidae</taxon>
        <taxon>Boletales</taxon>
        <taxon>Boletales incertae sedis</taxon>
        <taxon>Leucogyrophana</taxon>
    </lineage>
</organism>
<keyword evidence="2" id="KW-1185">Reference proteome</keyword>
<comment type="caution">
    <text evidence="1">The sequence shown here is derived from an EMBL/GenBank/DDBJ whole genome shotgun (WGS) entry which is preliminary data.</text>
</comment>
<protein>
    <submittedName>
        <fullName evidence="1">Uncharacterized protein</fullName>
    </submittedName>
</protein>
<dbReference type="Proteomes" id="UP000790709">
    <property type="component" value="Unassembled WGS sequence"/>
</dbReference>
<sequence>MSNPHEVAKDAIKLGSATTDKDQTFKKTYQTVDRPATTDHDFHEDLLKSPPQNVPTDPDIPVTSTRTPGSKEGAYEVEPLQEGVLGHEETGRIKKSDVQGSVLNESSVHP</sequence>
<accession>A0ACB8BSE6</accession>
<reference evidence="1" key="1">
    <citation type="journal article" date="2021" name="New Phytol.">
        <title>Evolutionary innovations through gain and loss of genes in the ectomycorrhizal Boletales.</title>
        <authorList>
            <person name="Wu G."/>
            <person name="Miyauchi S."/>
            <person name="Morin E."/>
            <person name="Kuo A."/>
            <person name="Drula E."/>
            <person name="Varga T."/>
            <person name="Kohler A."/>
            <person name="Feng B."/>
            <person name="Cao Y."/>
            <person name="Lipzen A."/>
            <person name="Daum C."/>
            <person name="Hundley H."/>
            <person name="Pangilinan J."/>
            <person name="Johnson J."/>
            <person name="Barry K."/>
            <person name="LaButti K."/>
            <person name="Ng V."/>
            <person name="Ahrendt S."/>
            <person name="Min B."/>
            <person name="Choi I.G."/>
            <person name="Park H."/>
            <person name="Plett J.M."/>
            <person name="Magnuson J."/>
            <person name="Spatafora J.W."/>
            <person name="Nagy L.G."/>
            <person name="Henrissat B."/>
            <person name="Grigoriev I.V."/>
            <person name="Yang Z.L."/>
            <person name="Xu J."/>
            <person name="Martin F.M."/>
        </authorList>
    </citation>
    <scope>NUCLEOTIDE SEQUENCE</scope>
    <source>
        <strain evidence="1">KUC20120723A-06</strain>
    </source>
</reference>
<evidence type="ECO:0000313" key="2">
    <source>
        <dbReference type="Proteomes" id="UP000790709"/>
    </source>
</evidence>
<dbReference type="EMBL" id="MU266353">
    <property type="protein sequence ID" value="KAH7928451.1"/>
    <property type="molecule type" value="Genomic_DNA"/>
</dbReference>
<name>A0ACB8BSE6_9AGAM</name>
<evidence type="ECO:0000313" key="1">
    <source>
        <dbReference type="EMBL" id="KAH7928451.1"/>
    </source>
</evidence>